<dbReference type="EMBL" id="VBAJ01000305">
    <property type="protein sequence ID" value="TMJ02404.1"/>
    <property type="molecule type" value="Genomic_DNA"/>
</dbReference>
<evidence type="ECO:0000313" key="5">
    <source>
        <dbReference type="Proteomes" id="UP000318661"/>
    </source>
</evidence>
<dbReference type="AlphaFoldDB" id="A0A537L335"/>
<evidence type="ECO:0000313" key="3">
    <source>
        <dbReference type="EMBL" id="TMJ13131.1"/>
    </source>
</evidence>
<proteinExistence type="predicted"/>
<protein>
    <recommendedName>
        <fullName evidence="6">DOD-type homing endonuclease domain-containing protein</fullName>
    </recommendedName>
</protein>
<name>A0A537L335_9BACT</name>
<evidence type="ECO:0000313" key="2">
    <source>
        <dbReference type="EMBL" id="TMJ02404.1"/>
    </source>
</evidence>
<reference evidence="4 5" key="1">
    <citation type="journal article" date="2019" name="Nat. Microbiol.">
        <title>Mediterranean grassland soil C-N compound turnover is dependent on rainfall and depth, and is mediated by genomically divergent microorganisms.</title>
        <authorList>
            <person name="Diamond S."/>
            <person name="Andeer P.F."/>
            <person name="Li Z."/>
            <person name="Crits-Christoph A."/>
            <person name="Burstein D."/>
            <person name="Anantharaman K."/>
            <person name="Lane K.R."/>
            <person name="Thomas B.C."/>
            <person name="Pan C."/>
            <person name="Northen T.R."/>
            <person name="Banfield J.F."/>
        </authorList>
    </citation>
    <scope>NUCLEOTIDE SEQUENCE [LARGE SCALE GENOMIC DNA]</scope>
    <source>
        <strain evidence="3">NP_1</strain>
        <strain evidence="2">NP_2</strain>
    </source>
</reference>
<comment type="caution">
    <text evidence="2">The sequence shown here is derived from an EMBL/GenBank/DDBJ whole genome shotgun (WGS) entry which is preliminary data.</text>
</comment>
<dbReference type="Proteomes" id="UP000315217">
    <property type="component" value="Unassembled WGS sequence"/>
</dbReference>
<evidence type="ECO:0000313" key="4">
    <source>
        <dbReference type="Proteomes" id="UP000315217"/>
    </source>
</evidence>
<gene>
    <name evidence="3" type="ORF">E6G98_01360</name>
    <name evidence="2" type="ORF">E6G99_12225</name>
</gene>
<sequence>MTPTRRPPRRDPYQLFHIQSDFAAGLAPHQIAAKHGLPLPAVLRIIRRRKDERLLNPFNLRQGAMRSHGGTQLYWVGYIAAAGRLFLQGSVPTLVLTVDRRDIEHVTTLIDDLCTGHPTCEWCESSRDGLQAYVRDRELAQMLAEWGTPGADPLEGSVPVALIPPSLLPHFVRGYLEGGRGMPPFGRGHIPVSHSAVRHIALEGPAEFLTGLQSALSKHAGTSAGEIRARRNGLAVLTYRGRAAARIVQFAYRGAERSLPRTAPLRHPVESSRSRNGNGSGTR</sequence>
<organism evidence="2 5">
    <name type="scientific">Candidatus Segetimicrobium genomatis</name>
    <dbReference type="NCBI Taxonomy" id="2569760"/>
    <lineage>
        <taxon>Bacteria</taxon>
        <taxon>Bacillati</taxon>
        <taxon>Candidatus Sysuimicrobiota</taxon>
        <taxon>Candidatus Sysuimicrobiia</taxon>
        <taxon>Candidatus Sysuimicrobiales</taxon>
        <taxon>Candidatus Segetimicrobiaceae</taxon>
        <taxon>Candidatus Segetimicrobium</taxon>
    </lineage>
</organism>
<accession>A0A537L335</accession>
<evidence type="ECO:0000256" key="1">
    <source>
        <dbReference type="SAM" id="MobiDB-lite"/>
    </source>
</evidence>
<feature type="region of interest" description="Disordered" evidence="1">
    <location>
        <begin position="259"/>
        <end position="283"/>
    </location>
</feature>
<evidence type="ECO:0008006" key="6">
    <source>
        <dbReference type="Google" id="ProtNLM"/>
    </source>
</evidence>
<dbReference type="Proteomes" id="UP000318661">
    <property type="component" value="Unassembled WGS sequence"/>
</dbReference>
<dbReference type="EMBL" id="VBAI01000011">
    <property type="protein sequence ID" value="TMJ13131.1"/>
    <property type="molecule type" value="Genomic_DNA"/>
</dbReference>